<dbReference type="EMBL" id="CAXLJM020000130">
    <property type="protein sequence ID" value="CAL8139822.1"/>
    <property type="molecule type" value="Genomic_DNA"/>
</dbReference>
<evidence type="ECO:0000313" key="3">
    <source>
        <dbReference type="Proteomes" id="UP001642540"/>
    </source>
</evidence>
<dbReference type="InterPro" id="IPR011513">
    <property type="entry name" value="Nse1"/>
</dbReference>
<accession>A0ABP1RZH0</accession>
<feature type="domain" description="Phorbol-ester/DAG-type" evidence="1">
    <location>
        <begin position="131"/>
        <end position="166"/>
    </location>
</feature>
<dbReference type="Proteomes" id="UP001642540">
    <property type="component" value="Unassembled WGS sequence"/>
</dbReference>
<comment type="caution">
    <text evidence="2">The sequence shown here is derived from an EMBL/GenBank/DDBJ whole genome shotgun (WGS) entry which is preliminary data.</text>
</comment>
<dbReference type="InterPro" id="IPR002219">
    <property type="entry name" value="PKC_DAG/PE"/>
</dbReference>
<sequence>MIVNGKALSSTAMRHYYTPIFNVVISTPITYPVSLTETMTSCNYCDLTTRGRRSTGFQTNITKVELELLQKILYSILRKHNYFSITKAESDSLGRDVDTMDMTHEITIGFRGILELRPLLTEVYHDVFADCGLCGNLFLNGLQCPKCCVLLHRSCVKKYLKQFKKCLLCKLPLQNEGSLSIRTQSLENGADASQAAQLTQDNTGEAKNFRLEQNEDEVHAPIIEPMVSPQKTGTYASPSMKRCEANSNAYCLATPVTRPRSRTRYALSSDSD</sequence>
<keyword evidence="3" id="KW-1185">Reference proteome</keyword>
<dbReference type="Gene3D" id="3.30.40.10">
    <property type="entry name" value="Zinc/RING finger domain, C3HC4 (zinc finger)"/>
    <property type="match status" value="1"/>
</dbReference>
<evidence type="ECO:0000313" key="2">
    <source>
        <dbReference type="EMBL" id="CAL8139822.1"/>
    </source>
</evidence>
<protein>
    <recommendedName>
        <fullName evidence="1">Phorbol-ester/DAG-type domain-containing protein</fullName>
    </recommendedName>
</protein>
<organism evidence="2 3">
    <name type="scientific">Orchesella dallaii</name>
    <dbReference type="NCBI Taxonomy" id="48710"/>
    <lineage>
        <taxon>Eukaryota</taxon>
        <taxon>Metazoa</taxon>
        <taxon>Ecdysozoa</taxon>
        <taxon>Arthropoda</taxon>
        <taxon>Hexapoda</taxon>
        <taxon>Collembola</taxon>
        <taxon>Entomobryomorpha</taxon>
        <taxon>Entomobryoidea</taxon>
        <taxon>Orchesellidae</taxon>
        <taxon>Orchesellinae</taxon>
        <taxon>Orchesella</taxon>
    </lineage>
</organism>
<name>A0ABP1RZH0_9HEXA</name>
<evidence type="ECO:0000259" key="1">
    <source>
        <dbReference type="PROSITE" id="PS50081"/>
    </source>
</evidence>
<dbReference type="PROSITE" id="PS50081">
    <property type="entry name" value="ZF_DAG_PE_2"/>
    <property type="match status" value="1"/>
</dbReference>
<gene>
    <name evidence="2" type="ORF">ODALV1_LOCUS28013</name>
</gene>
<dbReference type="InterPro" id="IPR013083">
    <property type="entry name" value="Znf_RING/FYVE/PHD"/>
</dbReference>
<proteinExistence type="predicted"/>
<reference evidence="2 3" key="1">
    <citation type="submission" date="2024-08" db="EMBL/GenBank/DDBJ databases">
        <authorList>
            <person name="Cucini C."/>
            <person name="Frati F."/>
        </authorList>
    </citation>
    <scope>NUCLEOTIDE SEQUENCE [LARGE SCALE GENOMIC DNA]</scope>
</reference>
<dbReference type="PANTHER" id="PTHR20973">
    <property type="entry name" value="NON-SMC ELEMENT 1-RELATED"/>
    <property type="match status" value="1"/>
</dbReference>
<dbReference type="PANTHER" id="PTHR20973:SF0">
    <property type="entry name" value="NON-STRUCTURAL MAINTENANCE OF CHROMOSOMES ELEMENT 1 HOMOLOG"/>
    <property type="match status" value="1"/>
</dbReference>